<dbReference type="Proteomes" id="UP000541444">
    <property type="component" value="Unassembled WGS sequence"/>
</dbReference>
<dbReference type="OrthoDB" id="689003at2759"/>
<reference evidence="2 3" key="1">
    <citation type="journal article" date="2020" name="IScience">
        <title>Genome Sequencing of the Endangered Kingdonia uniflora (Circaeasteraceae, Ranunculales) Reveals Potential Mechanisms of Evolutionary Specialization.</title>
        <authorList>
            <person name="Sun Y."/>
            <person name="Deng T."/>
            <person name="Zhang A."/>
            <person name="Moore M.J."/>
            <person name="Landis J.B."/>
            <person name="Lin N."/>
            <person name="Zhang H."/>
            <person name="Zhang X."/>
            <person name="Huang J."/>
            <person name="Zhang X."/>
            <person name="Sun H."/>
            <person name="Wang H."/>
        </authorList>
    </citation>
    <scope>NUCLEOTIDE SEQUENCE [LARGE SCALE GENOMIC DNA]</scope>
    <source>
        <strain evidence="2">TB1705</strain>
        <tissue evidence="2">Leaf</tissue>
    </source>
</reference>
<proteinExistence type="predicted"/>
<feature type="compositionally biased region" description="Basic residues" evidence="1">
    <location>
        <begin position="117"/>
        <end position="126"/>
    </location>
</feature>
<comment type="caution">
    <text evidence="2">The sequence shown here is derived from an EMBL/GenBank/DDBJ whole genome shotgun (WGS) entry which is preliminary data.</text>
</comment>
<organism evidence="2 3">
    <name type="scientific">Kingdonia uniflora</name>
    <dbReference type="NCBI Taxonomy" id="39325"/>
    <lineage>
        <taxon>Eukaryota</taxon>
        <taxon>Viridiplantae</taxon>
        <taxon>Streptophyta</taxon>
        <taxon>Embryophyta</taxon>
        <taxon>Tracheophyta</taxon>
        <taxon>Spermatophyta</taxon>
        <taxon>Magnoliopsida</taxon>
        <taxon>Ranunculales</taxon>
        <taxon>Circaeasteraceae</taxon>
        <taxon>Kingdonia</taxon>
    </lineage>
</organism>
<dbReference type="PANTHER" id="PTHR33730:SF4">
    <property type="entry name" value="OS05G0542732 PROTEIN"/>
    <property type="match status" value="1"/>
</dbReference>
<feature type="region of interest" description="Disordered" evidence="1">
    <location>
        <begin position="1"/>
        <end position="90"/>
    </location>
</feature>
<evidence type="ECO:0000313" key="3">
    <source>
        <dbReference type="Proteomes" id="UP000541444"/>
    </source>
</evidence>
<dbReference type="EMBL" id="JACGCM010001615">
    <property type="protein sequence ID" value="KAF6152712.1"/>
    <property type="molecule type" value="Genomic_DNA"/>
</dbReference>
<gene>
    <name evidence="2" type="ORF">GIB67_021372</name>
</gene>
<feature type="region of interest" description="Disordered" evidence="1">
    <location>
        <begin position="105"/>
        <end position="126"/>
    </location>
</feature>
<sequence length="126" mass="13409">MENNPMGGLQRSEVSFRRQGSSGLVWETRFAPGDPKNNSQPAGEGEEQQGDVNKNGDGPSKAKMERSHSNGGGRGYRTGTKVMPDMDPPSPKVSACGSLCGVFAKKSAAKTNPNNKIRSKTGKRKS</sequence>
<dbReference type="Pfam" id="PF15697">
    <property type="entry name" value="DUF4666"/>
    <property type="match status" value="1"/>
</dbReference>
<dbReference type="InterPro" id="IPR031421">
    <property type="entry name" value="DUF4666"/>
</dbReference>
<dbReference type="PANTHER" id="PTHR33730">
    <property type="entry name" value="OS05G0542732 PROTEIN-RELATED"/>
    <property type="match status" value="1"/>
</dbReference>
<name>A0A7J7MCZ3_9MAGN</name>
<evidence type="ECO:0000313" key="2">
    <source>
        <dbReference type="EMBL" id="KAF6152712.1"/>
    </source>
</evidence>
<accession>A0A7J7MCZ3</accession>
<dbReference type="AlphaFoldDB" id="A0A7J7MCZ3"/>
<keyword evidence="3" id="KW-1185">Reference proteome</keyword>
<evidence type="ECO:0000256" key="1">
    <source>
        <dbReference type="SAM" id="MobiDB-lite"/>
    </source>
</evidence>
<protein>
    <submittedName>
        <fullName evidence="2">Uncharacterized protein</fullName>
    </submittedName>
</protein>